<reference evidence="2 3" key="1">
    <citation type="submission" date="2021-01" db="EMBL/GenBank/DDBJ databases">
        <title>WGS of actinomycetes isolated from Thailand.</title>
        <authorList>
            <person name="Thawai C."/>
        </authorList>
    </citation>
    <scope>NUCLEOTIDE SEQUENCE [LARGE SCALE GENOMIC DNA]</scope>
    <source>
        <strain evidence="2 3">CA1R205</strain>
    </source>
</reference>
<dbReference type="Gene3D" id="3.20.20.10">
    <property type="entry name" value="Alanine racemase"/>
    <property type="match status" value="1"/>
</dbReference>
<accession>A0ABS1NKN5</accession>
<dbReference type="RefSeq" id="WP_201879233.1">
    <property type="nucleotide sequence ID" value="NZ_JAERRF010000020.1"/>
</dbReference>
<gene>
    <name evidence="2" type="ORF">JK363_28740</name>
</gene>
<dbReference type="Proteomes" id="UP000634229">
    <property type="component" value="Unassembled WGS sequence"/>
</dbReference>
<dbReference type="PANTHER" id="PTHR28004">
    <property type="entry name" value="ZGC:162816-RELATED"/>
    <property type="match status" value="1"/>
</dbReference>
<sequence>MDKSVLEGLTAPELVVDVDILDRNISRMAAVNASGFALRPHAKSHKCSQIAWLRLEAGARGLPVATERASGVVGGGAPGLSAASEGLGTR</sequence>
<dbReference type="InterPro" id="IPR029066">
    <property type="entry name" value="PLP-binding_barrel"/>
</dbReference>
<feature type="region of interest" description="Disordered" evidence="1">
    <location>
        <begin position="71"/>
        <end position="90"/>
    </location>
</feature>
<dbReference type="SUPFAM" id="SSF51419">
    <property type="entry name" value="PLP-binding barrel"/>
    <property type="match status" value="1"/>
</dbReference>
<keyword evidence="3" id="KW-1185">Reference proteome</keyword>
<evidence type="ECO:0000313" key="3">
    <source>
        <dbReference type="Proteomes" id="UP000634229"/>
    </source>
</evidence>
<dbReference type="PANTHER" id="PTHR28004:SF2">
    <property type="entry name" value="D-SERINE DEHYDRATASE"/>
    <property type="match status" value="1"/>
</dbReference>
<evidence type="ECO:0000313" key="2">
    <source>
        <dbReference type="EMBL" id="MBL1100584.1"/>
    </source>
</evidence>
<dbReference type="InterPro" id="IPR051466">
    <property type="entry name" value="D-amino_acid_metab_enzyme"/>
</dbReference>
<evidence type="ECO:0000256" key="1">
    <source>
        <dbReference type="SAM" id="MobiDB-lite"/>
    </source>
</evidence>
<organism evidence="2 3">
    <name type="scientific">Streptomyces coffeae</name>
    <dbReference type="NCBI Taxonomy" id="621382"/>
    <lineage>
        <taxon>Bacteria</taxon>
        <taxon>Bacillati</taxon>
        <taxon>Actinomycetota</taxon>
        <taxon>Actinomycetes</taxon>
        <taxon>Kitasatosporales</taxon>
        <taxon>Streptomycetaceae</taxon>
        <taxon>Streptomyces</taxon>
    </lineage>
</organism>
<protein>
    <recommendedName>
        <fullName evidence="4">Alanine racemase N-terminal domain-containing protein</fullName>
    </recommendedName>
</protein>
<dbReference type="EMBL" id="JAERRF010000020">
    <property type="protein sequence ID" value="MBL1100584.1"/>
    <property type="molecule type" value="Genomic_DNA"/>
</dbReference>
<comment type="caution">
    <text evidence="2">The sequence shown here is derived from an EMBL/GenBank/DDBJ whole genome shotgun (WGS) entry which is preliminary data.</text>
</comment>
<evidence type="ECO:0008006" key="4">
    <source>
        <dbReference type="Google" id="ProtNLM"/>
    </source>
</evidence>
<name>A0ABS1NKN5_9ACTN</name>
<proteinExistence type="predicted"/>